<keyword evidence="2" id="KW-1185">Reference proteome</keyword>
<accession>A0A7W8C2M8</accession>
<protein>
    <submittedName>
        <fullName evidence="1">Uncharacterized protein</fullName>
    </submittedName>
</protein>
<organism evidence="1 2">
    <name type="scientific">Desulfovibrio intestinalis</name>
    <dbReference type="NCBI Taxonomy" id="58621"/>
    <lineage>
        <taxon>Bacteria</taxon>
        <taxon>Pseudomonadati</taxon>
        <taxon>Thermodesulfobacteriota</taxon>
        <taxon>Desulfovibrionia</taxon>
        <taxon>Desulfovibrionales</taxon>
        <taxon>Desulfovibrionaceae</taxon>
        <taxon>Desulfovibrio</taxon>
    </lineage>
</organism>
<gene>
    <name evidence="1" type="ORF">HNQ38_002590</name>
</gene>
<comment type="caution">
    <text evidence="1">The sequence shown here is derived from an EMBL/GenBank/DDBJ whole genome shotgun (WGS) entry which is preliminary data.</text>
</comment>
<evidence type="ECO:0000313" key="2">
    <source>
        <dbReference type="Proteomes" id="UP000539075"/>
    </source>
</evidence>
<name>A0A7W8C2M8_9BACT</name>
<dbReference type="EMBL" id="JACHGO010000008">
    <property type="protein sequence ID" value="MBB5144475.1"/>
    <property type="molecule type" value="Genomic_DNA"/>
</dbReference>
<dbReference type="Proteomes" id="UP000539075">
    <property type="component" value="Unassembled WGS sequence"/>
</dbReference>
<reference evidence="1 2" key="1">
    <citation type="submission" date="2020-08" db="EMBL/GenBank/DDBJ databases">
        <title>Genomic Encyclopedia of Type Strains, Phase IV (KMG-IV): sequencing the most valuable type-strain genomes for metagenomic binning, comparative biology and taxonomic classification.</title>
        <authorList>
            <person name="Goeker M."/>
        </authorList>
    </citation>
    <scope>NUCLEOTIDE SEQUENCE [LARGE SCALE GENOMIC DNA]</scope>
    <source>
        <strain evidence="1 2">DSM 11275</strain>
    </source>
</reference>
<evidence type="ECO:0000313" key="1">
    <source>
        <dbReference type="EMBL" id="MBB5144475.1"/>
    </source>
</evidence>
<sequence>MRIWQDSVILRVCSPKMYVALALVLTGRKIAELYLWQPLPVREQERDDELQLRLCGEGFAAPHIIFFGGFAAESAFL</sequence>
<dbReference type="AlphaFoldDB" id="A0A7W8C2M8"/>
<proteinExistence type="predicted"/>